<proteinExistence type="predicted"/>
<dbReference type="Pfam" id="PF09048">
    <property type="entry name" value="Cro"/>
    <property type="match status" value="1"/>
</dbReference>
<dbReference type="InterPro" id="IPR010982">
    <property type="entry name" value="Lambda_DNA-bd_dom_sf"/>
</dbReference>
<sequence>MERIPLEAFVSSKGQEKTAEIFGIRQSAISKALAFGRNITVIIHDDGRVEAEELKPFPNNKHLAA</sequence>
<name>A0A0T9LSF4_YERIN</name>
<dbReference type="InterPro" id="IPR000655">
    <property type="entry name" value="Cro-like"/>
</dbReference>
<dbReference type="GO" id="GO:0003677">
    <property type="term" value="F:DNA binding"/>
    <property type="evidence" value="ECO:0007669"/>
    <property type="project" value="InterPro"/>
</dbReference>
<protein>
    <submittedName>
        <fullName evidence="1">Cro</fullName>
    </submittedName>
</protein>
<gene>
    <name evidence="1" type="ORF">ERS008530_00656</name>
</gene>
<accession>A0A0T9LSF4</accession>
<dbReference type="GO" id="GO:0006355">
    <property type="term" value="P:regulation of DNA-templated transcription"/>
    <property type="evidence" value="ECO:0007669"/>
    <property type="project" value="InterPro"/>
</dbReference>
<reference evidence="1 2" key="1">
    <citation type="submission" date="2015-03" db="EMBL/GenBank/DDBJ databases">
        <authorList>
            <person name="Murphy D."/>
        </authorList>
    </citation>
    <scope>NUCLEOTIDE SEQUENCE [LARGE SCALE GENOMIC DNA]</scope>
    <source>
        <strain evidence="1 2">BR165/97</strain>
    </source>
</reference>
<dbReference type="OrthoDB" id="9429495at2"/>
<evidence type="ECO:0000313" key="2">
    <source>
        <dbReference type="Proteomes" id="UP000038750"/>
    </source>
</evidence>
<dbReference type="SUPFAM" id="SSF47413">
    <property type="entry name" value="lambda repressor-like DNA-binding domains"/>
    <property type="match status" value="1"/>
</dbReference>
<organism evidence="1 2">
    <name type="scientific">Yersinia intermedia</name>
    <dbReference type="NCBI Taxonomy" id="631"/>
    <lineage>
        <taxon>Bacteria</taxon>
        <taxon>Pseudomonadati</taxon>
        <taxon>Pseudomonadota</taxon>
        <taxon>Gammaproteobacteria</taxon>
        <taxon>Enterobacterales</taxon>
        <taxon>Yersiniaceae</taxon>
        <taxon>Yersinia</taxon>
    </lineage>
</organism>
<dbReference type="EMBL" id="CPZJ01000002">
    <property type="protein sequence ID" value="CNF19539.1"/>
    <property type="molecule type" value="Genomic_DNA"/>
</dbReference>
<dbReference type="Gene3D" id="3.30.240.10">
    <property type="entry name" value="CRO Repressor"/>
    <property type="match status" value="1"/>
</dbReference>
<evidence type="ECO:0000313" key="1">
    <source>
        <dbReference type="EMBL" id="CNF19539.1"/>
    </source>
</evidence>
<dbReference type="PIRSF" id="PIRSF003217">
    <property type="entry name" value="Cro_protein"/>
    <property type="match status" value="1"/>
</dbReference>
<dbReference type="AlphaFoldDB" id="A0A0T9LSF4"/>
<dbReference type="Proteomes" id="UP000038750">
    <property type="component" value="Unassembled WGS sequence"/>
</dbReference>
<dbReference type="RefSeq" id="WP_050072789.1">
    <property type="nucleotide sequence ID" value="NZ_CPZJ01000002.1"/>
</dbReference>
<dbReference type="InterPro" id="IPR038202">
    <property type="entry name" value="Cro_sf"/>
</dbReference>